<feature type="domain" description="Transposable element P transposase-like GTP-binding insertion" evidence="2">
    <location>
        <begin position="91"/>
        <end position="172"/>
    </location>
</feature>
<dbReference type="InterPro" id="IPR048365">
    <property type="entry name" value="TNP-like_RNaseH_N"/>
</dbReference>
<evidence type="ECO:0000313" key="3">
    <source>
        <dbReference type="EMBL" id="KAJ3655857.1"/>
    </source>
</evidence>
<dbReference type="InterPro" id="IPR048366">
    <property type="entry name" value="TNP-like_GBD"/>
</dbReference>
<gene>
    <name evidence="3" type="ORF">Zmor_014967</name>
</gene>
<dbReference type="AlphaFoldDB" id="A0AA38IL77"/>
<evidence type="ECO:0000259" key="1">
    <source>
        <dbReference type="Pfam" id="PF21787"/>
    </source>
</evidence>
<accession>A0AA38IL77</accession>
<reference evidence="3" key="1">
    <citation type="journal article" date="2023" name="G3 (Bethesda)">
        <title>Whole genome assemblies of Zophobas morio and Tenebrio molitor.</title>
        <authorList>
            <person name="Kaur S."/>
            <person name="Stinson S.A."/>
            <person name="diCenzo G.C."/>
        </authorList>
    </citation>
    <scope>NUCLEOTIDE SEQUENCE</scope>
    <source>
        <strain evidence="3">QUZm001</strain>
    </source>
</reference>
<feature type="domain" description="Transposable element P transposase-like RNase H" evidence="1">
    <location>
        <begin position="4"/>
        <end position="58"/>
    </location>
</feature>
<dbReference type="EMBL" id="JALNTZ010000004">
    <property type="protein sequence ID" value="KAJ3655857.1"/>
    <property type="molecule type" value="Genomic_DNA"/>
</dbReference>
<evidence type="ECO:0000259" key="2">
    <source>
        <dbReference type="Pfam" id="PF21788"/>
    </source>
</evidence>
<dbReference type="Pfam" id="PF21787">
    <property type="entry name" value="TNP-like_RNaseH_N"/>
    <property type="match status" value="1"/>
</dbReference>
<sequence>MFAQKWKQPIAYFFTEGGMSAVDLVRNLKVTIRTLVGLHVVATVCDQHGTNGKAIKMLSEETERKHKGTENRLFCFTINGEELVPLYDRPHLLKGVRNNFLEGNVTFSWKKEKQIGCWKDFTDLYELDSGDADSRMLNKLTDSHVYKAKIKKRTIKLTAQVFSQRVSATMRGVAKHG</sequence>
<name>A0AA38IL77_9CUCU</name>
<evidence type="ECO:0008006" key="5">
    <source>
        <dbReference type="Google" id="ProtNLM"/>
    </source>
</evidence>
<protein>
    <recommendedName>
        <fullName evidence="5">Transposase</fullName>
    </recommendedName>
</protein>
<organism evidence="3 4">
    <name type="scientific">Zophobas morio</name>
    <dbReference type="NCBI Taxonomy" id="2755281"/>
    <lineage>
        <taxon>Eukaryota</taxon>
        <taxon>Metazoa</taxon>
        <taxon>Ecdysozoa</taxon>
        <taxon>Arthropoda</taxon>
        <taxon>Hexapoda</taxon>
        <taxon>Insecta</taxon>
        <taxon>Pterygota</taxon>
        <taxon>Neoptera</taxon>
        <taxon>Endopterygota</taxon>
        <taxon>Coleoptera</taxon>
        <taxon>Polyphaga</taxon>
        <taxon>Cucujiformia</taxon>
        <taxon>Tenebrionidae</taxon>
        <taxon>Zophobas</taxon>
    </lineage>
</organism>
<dbReference type="Proteomes" id="UP001168821">
    <property type="component" value="Unassembled WGS sequence"/>
</dbReference>
<comment type="caution">
    <text evidence="3">The sequence shown here is derived from an EMBL/GenBank/DDBJ whole genome shotgun (WGS) entry which is preliminary data.</text>
</comment>
<dbReference type="Pfam" id="PF21788">
    <property type="entry name" value="TNP-like_GBD"/>
    <property type="match status" value="1"/>
</dbReference>
<proteinExistence type="predicted"/>
<keyword evidence="4" id="KW-1185">Reference proteome</keyword>
<evidence type="ECO:0000313" key="4">
    <source>
        <dbReference type="Proteomes" id="UP001168821"/>
    </source>
</evidence>